<dbReference type="AlphaFoldDB" id="A0A4D4JYP3"/>
<evidence type="ECO:0000313" key="3">
    <source>
        <dbReference type="Proteomes" id="UP000299290"/>
    </source>
</evidence>
<sequence length="111" mass="11688">MTVCAVDFLTDILGEPYQSIDLPLTADDEGDVVATLVRRRSADPGAAAGGSRRAVLYVHGFVDYGQGQERAVEEIARRSSPARPAGRPRTPGGHPQAPGPAQPALRPQSSL</sequence>
<gene>
    <name evidence="2" type="ORF">SANT12839_019160</name>
</gene>
<name>A0A4D4JYP3_9ACTN</name>
<keyword evidence="3" id="KW-1185">Reference proteome</keyword>
<accession>A0A4D4JYP3</accession>
<comment type="caution">
    <text evidence="2">The sequence shown here is derived from an EMBL/GenBank/DDBJ whole genome shotgun (WGS) entry which is preliminary data.</text>
</comment>
<dbReference type="Proteomes" id="UP000299290">
    <property type="component" value="Unassembled WGS sequence"/>
</dbReference>
<reference evidence="2 3" key="1">
    <citation type="journal article" date="2020" name="Int. J. Syst. Evol. Microbiol.">
        <title>Reclassification of Streptomyces castelarensis and Streptomyces sporoclivatus as later heterotypic synonyms of Streptomyces antimycoticus.</title>
        <authorList>
            <person name="Komaki H."/>
            <person name="Tamura T."/>
        </authorList>
    </citation>
    <scope>NUCLEOTIDE SEQUENCE [LARGE SCALE GENOMIC DNA]</scope>
    <source>
        <strain evidence="2 3">NBRC 12839</strain>
    </source>
</reference>
<protein>
    <recommendedName>
        <fullName evidence="4">Serine aminopeptidase S33 domain-containing protein</fullName>
    </recommendedName>
</protein>
<evidence type="ECO:0000313" key="2">
    <source>
        <dbReference type="EMBL" id="GDY41034.1"/>
    </source>
</evidence>
<evidence type="ECO:0008006" key="4">
    <source>
        <dbReference type="Google" id="ProtNLM"/>
    </source>
</evidence>
<dbReference type="EMBL" id="BJHV01000001">
    <property type="protein sequence ID" value="GDY41034.1"/>
    <property type="molecule type" value="Genomic_DNA"/>
</dbReference>
<feature type="region of interest" description="Disordered" evidence="1">
    <location>
        <begin position="72"/>
        <end position="111"/>
    </location>
</feature>
<feature type="compositionally biased region" description="Low complexity" evidence="1">
    <location>
        <begin position="102"/>
        <end position="111"/>
    </location>
</feature>
<organism evidence="2 3">
    <name type="scientific">Streptomyces antimycoticus</name>
    <dbReference type="NCBI Taxonomy" id="68175"/>
    <lineage>
        <taxon>Bacteria</taxon>
        <taxon>Bacillati</taxon>
        <taxon>Actinomycetota</taxon>
        <taxon>Actinomycetes</taxon>
        <taxon>Kitasatosporales</taxon>
        <taxon>Streptomycetaceae</taxon>
        <taxon>Streptomyces</taxon>
        <taxon>Streptomyces violaceusniger group</taxon>
    </lineage>
</organism>
<evidence type="ECO:0000256" key="1">
    <source>
        <dbReference type="SAM" id="MobiDB-lite"/>
    </source>
</evidence>
<feature type="compositionally biased region" description="Low complexity" evidence="1">
    <location>
        <begin position="78"/>
        <end position="96"/>
    </location>
</feature>
<proteinExistence type="predicted"/>